<gene>
    <name evidence="2" type="ORF">NC653_008505</name>
</gene>
<dbReference type="Proteomes" id="UP001164929">
    <property type="component" value="Chromosome 3"/>
</dbReference>
<sequence length="61" mass="7061">MVACVCCYWWGVDSGMKNTRRVLGSRARSLNLSDCHELVLIILYNVPFLIYSFIFQARFLA</sequence>
<reference evidence="2" key="1">
    <citation type="journal article" date="2023" name="Mol. Ecol. Resour.">
        <title>Chromosome-level genome assembly of a triploid poplar Populus alba 'Berolinensis'.</title>
        <authorList>
            <person name="Chen S."/>
            <person name="Yu Y."/>
            <person name="Wang X."/>
            <person name="Wang S."/>
            <person name="Zhang T."/>
            <person name="Zhou Y."/>
            <person name="He R."/>
            <person name="Meng N."/>
            <person name="Wang Y."/>
            <person name="Liu W."/>
            <person name="Liu Z."/>
            <person name="Liu J."/>
            <person name="Guo Q."/>
            <person name="Huang H."/>
            <person name="Sederoff R.R."/>
            <person name="Wang G."/>
            <person name="Qu G."/>
            <person name="Chen S."/>
        </authorList>
    </citation>
    <scope>NUCLEOTIDE SEQUENCE</scope>
    <source>
        <strain evidence="2">SC-2020</strain>
    </source>
</reference>
<comment type="caution">
    <text evidence="2">The sequence shown here is derived from an EMBL/GenBank/DDBJ whole genome shotgun (WGS) entry which is preliminary data.</text>
</comment>
<dbReference type="EMBL" id="JAQIZT010000003">
    <property type="protein sequence ID" value="KAJ7003287.1"/>
    <property type="molecule type" value="Genomic_DNA"/>
</dbReference>
<evidence type="ECO:0000256" key="1">
    <source>
        <dbReference type="SAM" id="Phobius"/>
    </source>
</evidence>
<feature type="transmembrane region" description="Helical" evidence="1">
    <location>
        <begin position="38"/>
        <end position="60"/>
    </location>
</feature>
<dbReference type="AlphaFoldDB" id="A0AAD6R6Y3"/>
<organism evidence="2 3">
    <name type="scientific">Populus alba x Populus x berolinensis</name>
    <dbReference type="NCBI Taxonomy" id="444605"/>
    <lineage>
        <taxon>Eukaryota</taxon>
        <taxon>Viridiplantae</taxon>
        <taxon>Streptophyta</taxon>
        <taxon>Embryophyta</taxon>
        <taxon>Tracheophyta</taxon>
        <taxon>Spermatophyta</taxon>
        <taxon>Magnoliopsida</taxon>
        <taxon>eudicotyledons</taxon>
        <taxon>Gunneridae</taxon>
        <taxon>Pentapetalae</taxon>
        <taxon>rosids</taxon>
        <taxon>fabids</taxon>
        <taxon>Malpighiales</taxon>
        <taxon>Salicaceae</taxon>
        <taxon>Saliceae</taxon>
        <taxon>Populus</taxon>
    </lineage>
</organism>
<proteinExistence type="predicted"/>
<keyword evidence="1" id="KW-0812">Transmembrane</keyword>
<keyword evidence="1" id="KW-0472">Membrane</keyword>
<evidence type="ECO:0000313" key="2">
    <source>
        <dbReference type="EMBL" id="KAJ7003287.1"/>
    </source>
</evidence>
<protein>
    <submittedName>
        <fullName evidence="2">Uncharacterized protein</fullName>
    </submittedName>
</protein>
<name>A0AAD6R6Y3_9ROSI</name>
<accession>A0AAD6R6Y3</accession>
<keyword evidence="3" id="KW-1185">Reference proteome</keyword>
<evidence type="ECO:0000313" key="3">
    <source>
        <dbReference type="Proteomes" id="UP001164929"/>
    </source>
</evidence>
<keyword evidence="1" id="KW-1133">Transmembrane helix</keyword>